<evidence type="ECO:0000313" key="3">
    <source>
        <dbReference type="EMBL" id="ALC19009.1"/>
    </source>
</evidence>
<dbReference type="PROSITE" id="PS51257">
    <property type="entry name" value="PROKAR_LIPOPROTEIN"/>
    <property type="match status" value="1"/>
</dbReference>
<evidence type="ECO:0000256" key="1">
    <source>
        <dbReference type="SAM" id="SignalP"/>
    </source>
</evidence>
<feature type="chain" id="PRO_5039201215" description="Septum formation-related domain-containing protein" evidence="1">
    <location>
        <begin position="23"/>
        <end position="399"/>
    </location>
</feature>
<reference evidence="3 4" key="1">
    <citation type="submission" date="2015-08" db="EMBL/GenBank/DDBJ databases">
        <title>Genome sequence of the pristinamycin over-producing bacterium Streptomyces pristinaespiralis HCCB10218.</title>
        <authorList>
            <person name="Tian J."/>
            <person name="Yang J."/>
            <person name="Li L."/>
            <person name="Ruan L."/>
            <person name="Wei W."/>
            <person name="Zheng G."/>
            <person name="Wei Z."/>
            <person name="Yang S."/>
            <person name="Ge M."/>
            <person name="Jiang W."/>
            <person name="Lu Y."/>
        </authorList>
    </citation>
    <scope>NUCLEOTIDE SEQUENCE [LARGE SCALE GENOMIC DNA]</scope>
    <source>
        <strain evidence="3 4">HCCB 10218</strain>
    </source>
</reference>
<evidence type="ECO:0000313" key="4">
    <source>
        <dbReference type="Proteomes" id="UP000060513"/>
    </source>
</evidence>
<dbReference type="STRING" id="38300.SPRI_0703"/>
<dbReference type="Pfam" id="PF13845">
    <property type="entry name" value="Septum_form"/>
    <property type="match status" value="1"/>
</dbReference>
<dbReference type="Proteomes" id="UP000060513">
    <property type="component" value="Chromosome"/>
</dbReference>
<name>A0A0M3QH26_STRPR</name>
<dbReference type="KEGG" id="spri:SPRI_0703"/>
<evidence type="ECO:0000259" key="2">
    <source>
        <dbReference type="Pfam" id="PF13845"/>
    </source>
</evidence>
<feature type="domain" description="Septum formation-related" evidence="2">
    <location>
        <begin position="298"/>
        <end position="391"/>
    </location>
</feature>
<dbReference type="InterPro" id="IPR026004">
    <property type="entry name" value="Septum_form"/>
</dbReference>
<keyword evidence="1" id="KW-0732">Signal</keyword>
<protein>
    <recommendedName>
        <fullName evidence="2">Septum formation-related domain-containing protein</fullName>
    </recommendedName>
</protein>
<dbReference type="EMBL" id="CP011340">
    <property type="protein sequence ID" value="ALC19009.1"/>
    <property type="molecule type" value="Genomic_DNA"/>
</dbReference>
<organism evidence="3">
    <name type="scientific">Streptomyces pristinaespiralis</name>
    <dbReference type="NCBI Taxonomy" id="38300"/>
    <lineage>
        <taxon>Bacteria</taxon>
        <taxon>Bacillati</taxon>
        <taxon>Actinomycetota</taxon>
        <taxon>Actinomycetes</taxon>
        <taxon>Kitasatosporales</taxon>
        <taxon>Streptomycetaceae</taxon>
        <taxon>Streptomyces</taxon>
    </lineage>
</organism>
<gene>
    <name evidence="3" type="ORF">SPRI_0703</name>
</gene>
<accession>A0A0M3QH26</accession>
<dbReference type="RefSeq" id="WP_005308297.1">
    <property type="nucleotide sequence ID" value="NZ_CP011340.1"/>
</dbReference>
<feature type="signal peptide" evidence="1">
    <location>
        <begin position="1"/>
        <end position="22"/>
    </location>
</feature>
<dbReference type="AlphaFoldDB" id="A0A0M3QH26"/>
<sequence length="399" mass="42526">MITRPRLSLAAVAVATSVFLTACSGGSEEQDPAHPVFDATLQQQPRQALLATQAAGTASFRQTLTFTSEHGDSVQTSEGRLDFDGSRAAGSQAWKIADGLPDEAKDALLGTRLGEGRSPARSDLAIDPGTIRLRSGEAAYWLRYDESAPFGSGDSIDALRGTEAAFGGTLLEIVSGAQEVRQSAADGGGRTYRARLTAFNTLRMFSKDLRDELISSIDPGVTERRVTLDLSVDADGRISRAEADFSALLGRKDSALRSVTGLRAVLTVSGFGASPPVMPPLSGRTVSAKDTVRPIGEVEPGACVDLNTGTRVLDMVVAVSCEQPHDARVFAHAAFGADHPGRKAARQQAGENCRQAYRSASESWTREAVKDDMYWYTWPTEAGWNRGGKPVASCYVVSR</sequence>
<proteinExistence type="predicted"/>
<dbReference type="PATRIC" id="fig|38300.4.peg.755"/>
<dbReference type="OMA" id="QQAGENC"/>
<dbReference type="GeneID" id="97238216"/>